<name>A0ABP9FVV8_9ACTN</name>
<keyword evidence="3" id="KW-1185">Reference proteome</keyword>
<evidence type="ECO:0000313" key="3">
    <source>
        <dbReference type="Proteomes" id="UP001501521"/>
    </source>
</evidence>
<dbReference type="Proteomes" id="UP001501521">
    <property type="component" value="Unassembled WGS sequence"/>
</dbReference>
<feature type="transmembrane region" description="Helical" evidence="1">
    <location>
        <begin position="48"/>
        <end position="68"/>
    </location>
</feature>
<organism evidence="2 3">
    <name type="scientific">Tessaracoccus lubricantis</name>
    <dbReference type="NCBI Taxonomy" id="545543"/>
    <lineage>
        <taxon>Bacteria</taxon>
        <taxon>Bacillati</taxon>
        <taxon>Actinomycetota</taxon>
        <taxon>Actinomycetes</taxon>
        <taxon>Propionibacteriales</taxon>
        <taxon>Propionibacteriaceae</taxon>
        <taxon>Tessaracoccus</taxon>
    </lineage>
</organism>
<accession>A0ABP9FVV8</accession>
<dbReference type="RefSeq" id="WP_345584196.1">
    <property type="nucleotide sequence ID" value="NZ_BAABLV010000043.1"/>
</dbReference>
<evidence type="ECO:0000256" key="1">
    <source>
        <dbReference type="SAM" id="Phobius"/>
    </source>
</evidence>
<keyword evidence="1" id="KW-0472">Membrane</keyword>
<keyword evidence="1" id="KW-1133">Transmembrane helix</keyword>
<keyword evidence="1" id="KW-0812">Transmembrane</keyword>
<feature type="transmembrane region" description="Helical" evidence="1">
    <location>
        <begin position="12"/>
        <end position="36"/>
    </location>
</feature>
<comment type="caution">
    <text evidence="2">The sequence shown here is derived from an EMBL/GenBank/DDBJ whole genome shotgun (WGS) entry which is preliminary data.</text>
</comment>
<evidence type="ECO:0008006" key="4">
    <source>
        <dbReference type="Google" id="ProtNLM"/>
    </source>
</evidence>
<reference evidence="3" key="1">
    <citation type="journal article" date="2019" name="Int. J. Syst. Evol. Microbiol.">
        <title>The Global Catalogue of Microorganisms (GCM) 10K type strain sequencing project: providing services to taxonomists for standard genome sequencing and annotation.</title>
        <authorList>
            <consortium name="The Broad Institute Genomics Platform"/>
            <consortium name="The Broad Institute Genome Sequencing Center for Infectious Disease"/>
            <person name="Wu L."/>
            <person name="Ma J."/>
        </authorList>
    </citation>
    <scope>NUCLEOTIDE SEQUENCE [LARGE SCALE GENOMIC DNA]</scope>
    <source>
        <strain evidence="3">JCM 19125</strain>
    </source>
</reference>
<sequence>MAKKKFEDLPGWVRALTVVGGAADVVLRAAALIDLAKRDDDELNGPKVVWMPALGAVNSMGLLPLAYFRWGRKDSAK</sequence>
<protein>
    <recommendedName>
        <fullName evidence="4">Cardiolipin synthase N-terminal domain-containing protein</fullName>
    </recommendedName>
</protein>
<gene>
    <name evidence="2" type="ORF">GCM10025789_29310</name>
</gene>
<proteinExistence type="predicted"/>
<dbReference type="EMBL" id="BAABLV010000043">
    <property type="protein sequence ID" value="GAA4907930.1"/>
    <property type="molecule type" value="Genomic_DNA"/>
</dbReference>
<evidence type="ECO:0000313" key="2">
    <source>
        <dbReference type="EMBL" id="GAA4907930.1"/>
    </source>
</evidence>